<dbReference type="EMBL" id="OC867078">
    <property type="protein sequence ID" value="CAD7633301.1"/>
    <property type="molecule type" value="Genomic_DNA"/>
</dbReference>
<organism evidence="8">
    <name type="scientific">Medioppia subpectinata</name>
    <dbReference type="NCBI Taxonomy" id="1979941"/>
    <lineage>
        <taxon>Eukaryota</taxon>
        <taxon>Metazoa</taxon>
        <taxon>Ecdysozoa</taxon>
        <taxon>Arthropoda</taxon>
        <taxon>Chelicerata</taxon>
        <taxon>Arachnida</taxon>
        <taxon>Acari</taxon>
        <taxon>Acariformes</taxon>
        <taxon>Sarcoptiformes</taxon>
        <taxon>Oribatida</taxon>
        <taxon>Brachypylina</taxon>
        <taxon>Oppioidea</taxon>
        <taxon>Oppiidae</taxon>
        <taxon>Medioppia</taxon>
    </lineage>
</organism>
<comment type="cofactor">
    <cofactor evidence="1">
        <name>Mg(2+)</name>
        <dbReference type="ChEBI" id="CHEBI:18420"/>
    </cofactor>
</comment>
<dbReference type="InterPro" id="IPR008349">
    <property type="entry name" value="MAPK_ERK1/2"/>
</dbReference>
<evidence type="ECO:0000256" key="2">
    <source>
        <dbReference type="ARBA" id="ARBA00008832"/>
    </source>
</evidence>
<sequence length="361" mass="41879">MPLSNDDIHALAPRYTQLKYLARGSYGTVWRAVDTQTKQNVAIKRISCMDQHMKRFILETDELIHILYQRLLREIKILTHFSHENIVDIKDLRYKSGNTIPIEHVYIVQSPMQFNLATMLSMTKLSNDQIAFFTYQILRALKYIHSANVLHRDIKPANILVNNNGDLKLCEFDLARVSDPQYDHNGVHTVYVTTRWYRAPEVMLTQSCYNNSIDVWSVGCVFAEMLSGEPLFPGQHYYQQVNCILDVLGGDLDVSWITNEYIRAMIISRPVKDQVDWAQRFLKANPQALELLDRLLTFNPNLRISVDEALTDTYFELYYNPNNLRVAEHPLTIAEEVDDHLSTDQLSQMIINRINVFNAIP</sequence>
<dbReference type="SMART" id="SM00220">
    <property type="entry name" value="S_TKc"/>
    <property type="match status" value="1"/>
</dbReference>
<dbReference type="OrthoDB" id="192887at2759"/>
<keyword evidence="5" id="KW-0547">Nucleotide-binding</keyword>
<comment type="similarity">
    <text evidence="2">Belongs to the protein kinase superfamily. CMGC Ser/Thr protein kinase family. MAP kinase subfamily.</text>
</comment>
<dbReference type="EC" id="2.7.11.24" evidence="3"/>
<dbReference type="EMBL" id="CAJPIZ010012503">
    <property type="protein sequence ID" value="CAG2113731.1"/>
    <property type="molecule type" value="Genomic_DNA"/>
</dbReference>
<evidence type="ECO:0000256" key="3">
    <source>
        <dbReference type="ARBA" id="ARBA00012411"/>
    </source>
</evidence>
<keyword evidence="9" id="KW-1185">Reference proteome</keyword>
<evidence type="ECO:0000256" key="6">
    <source>
        <dbReference type="ARBA" id="ARBA00022840"/>
    </source>
</evidence>
<accession>A0A7R9L3J7</accession>
<evidence type="ECO:0000256" key="4">
    <source>
        <dbReference type="ARBA" id="ARBA00022553"/>
    </source>
</evidence>
<dbReference type="PROSITE" id="PS50011">
    <property type="entry name" value="PROTEIN_KINASE_DOM"/>
    <property type="match status" value="1"/>
</dbReference>
<dbReference type="GO" id="GO:0004707">
    <property type="term" value="F:MAP kinase activity"/>
    <property type="evidence" value="ECO:0007669"/>
    <property type="project" value="UniProtKB-EC"/>
</dbReference>
<evidence type="ECO:0000313" key="9">
    <source>
        <dbReference type="Proteomes" id="UP000759131"/>
    </source>
</evidence>
<dbReference type="SUPFAM" id="SSF56112">
    <property type="entry name" value="Protein kinase-like (PK-like)"/>
    <property type="match status" value="1"/>
</dbReference>
<evidence type="ECO:0000256" key="5">
    <source>
        <dbReference type="ARBA" id="ARBA00022741"/>
    </source>
</evidence>
<evidence type="ECO:0000256" key="1">
    <source>
        <dbReference type="ARBA" id="ARBA00001946"/>
    </source>
</evidence>
<dbReference type="Gene3D" id="1.10.510.10">
    <property type="entry name" value="Transferase(Phosphotransferase) domain 1"/>
    <property type="match status" value="1"/>
</dbReference>
<name>A0A7R9L3J7_9ACAR</name>
<dbReference type="InterPro" id="IPR000719">
    <property type="entry name" value="Prot_kinase_dom"/>
</dbReference>
<dbReference type="AlphaFoldDB" id="A0A7R9L3J7"/>
<dbReference type="Gene3D" id="3.30.200.20">
    <property type="entry name" value="Phosphorylase Kinase, domain 1"/>
    <property type="match status" value="1"/>
</dbReference>
<dbReference type="Pfam" id="PF00069">
    <property type="entry name" value="Pkinase"/>
    <property type="match status" value="1"/>
</dbReference>
<dbReference type="InterPro" id="IPR011009">
    <property type="entry name" value="Kinase-like_dom_sf"/>
</dbReference>
<dbReference type="InterPro" id="IPR050117">
    <property type="entry name" value="MAPK"/>
</dbReference>
<evidence type="ECO:0000259" key="7">
    <source>
        <dbReference type="PROSITE" id="PS50011"/>
    </source>
</evidence>
<dbReference type="PROSITE" id="PS00108">
    <property type="entry name" value="PROTEIN_KINASE_ST"/>
    <property type="match status" value="1"/>
</dbReference>
<dbReference type="PRINTS" id="PR01770">
    <property type="entry name" value="ERK1ERK2MAPK"/>
</dbReference>
<dbReference type="InterPro" id="IPR008271">
    <property type="entry name" value="Ser/Thr_kinase_AS"/>
</dbReference>
<dbReference type="FunFam" id="1.10.510.10:FF:000098">
    <property type="entry name" value="Mitogen-activated protein kinase 1"/>
    <property type="match status" value="1"/>
</dbReference>
<proteinExistence type="inferred from homology"/>
<dbReference type="GO" id="GO:0005524">
    <property type="term" value="F:ATP binding"/>
    <property type="evidence" value="ECO:0007669"/>
    <property type="project" value="UniProtKB-KW"/>
</dbReference>
<dbReference type="Proteomes" id="UP000759131">
    <property type="component" value="Unassembled WGS sequence"/>
</dbReference>
<dbReference type="PANTHER" id="PTHR24055">
    <property type="entry name" value="MITOGEN-ACTIVATED PROTEIN KINASE"/>
    <property type="match status" value="1"/>
</dbReference>
<protein>
    <recommendedName>
        <fullName evidence="3">mitogen-activated protein kinase</fullName>
        <ecNumber evidence="3">2.7.11.24</ecNumber>
    </recommendedName>
</protein>
<gene>
    <name evidence="8" type="ORF">OSB1V03_LOCUS13698</name>
</gene>
<keyword evidence="4" id="KW-0597">Phosphoprotein</keyword>
<reference evidence="8" key="1">
    <citation type="submission" date="2020-11" db="EMBL/GenBank/DDBJ databases">
        <authorList>
            <person name="Tran Van P."/>
        </authorList>
    </citation>
    <scope>NUCLEOTIDE SEQUENCE</scope>
</reference>
<evidence type="ECO:0000313" key="8">
    <source>
        <dbReference type="EMBL" id="CAD7633301.1"/>
    </source>
</evidence>
<keyword evidence="6" id="KW-0067">ATP-binding</keyword>
<feature type="domain" description="Protein kinase" evidence="7">
    <location>
        <begin position="15"/>
        <end position="315"/>
    </location>
</feature>